<dbReference type="RefSeq" id="WP_093378176.1">
    <property type="nucleotide sequence ID" value="NZ_BNAN01000003.1"/>
</dbReference>
<keyword evidence="3 8" id="KW-0808">Transferase</keyword>
<evidence type="ECO:0000256" key="2">
    <source>
        <dbReference type="ARBA" id="ARBA00022603"/>
    </source>
</evidence>
<dbReference type="GO" id="GO:0035657">
    <property type="term" value="C:eRF1 methyltransferase complex"/>
    <property type="evidence" value="ECO:0007669"/>
    <property type="project" value="TreeGrafter"/>
</dbReference>
<dbReference type="GO" id="GO:0003676">
    <property type="term" value="F:nucleic acid binding"/>
    <property type="evidence" value="ECO:0007669"/>
    <property type="project" value="InterPro"/>
</dbReference>
<dbReference type="PANTHER" id="PTHR45875">
    <property type="entry name" value="METHYLTRANSFERASE N6AMT1"/>
    <property type="match status" value="1"/>
</dbReference>
<dbReference type="STRING" id="285351.SAMN04488035_2056"/>
<dbReference type="EMBL" id="FONZ01000003">
    <property type="protein sequence ID" value="SFF22150.1"/>
    <property type="molecule type" value="Genomic_DNA"/>
</dbReference>
<dbReference type="AlphaFoldDB" id="A0A1I2GYD8"/>
<gene>
    <name evidence="8" type="ORF">SAMN04488035_2056</name>
</gene>
<dbReference type="GO" id="GO:0008757">
    <property type="term" value="F:S-adenosylmethionine-dependent methyltransferase activity"/>
    <property type="evidence" value="ECO:0007669"/>
    <property type="project" value="TreeGrafter"/>
</dbReference>
<dbReference type="OrthoDB" id="129465at2"/>
<evidence type="ECO:0000313" key="8">
    <source>
        <dbReference type="EMBL" id="SFF22150.1"/>
    </source>
</evidence>
<protein>
    <submittedName>
        <fullName evidence="8">Methyltransferase small domain-containing protein</fullName>
    </submittedName>
</protein>
<organism evidence="8 9">
    <name type="scientific">Flavimobilis marinus</name>
    <dbReference type="NCBI Taxonomy" id="285351"/>
    <lineage>
        <taxon>Bacteria</taxon>
        <taxon>Bacillati</taxon>
        <taxon>Actinomycetota</taxon>
        <taxon>Actinomycetes</taxon>
        <taxon>Micrococcales</taxon>
        <taxon>Jonesiaceae</taxon>
        <taxon>Flavimobilis</taxon>
    </lineage>
</organism>
<evidence type="ECO:0000259" key="6">
    <source>
        <dbReference type="Pfam" id="PF23186"/>
    </source>
</evidence>
<name>A0A1I2GYD8_9MICO</name>
<dbReference type="InterPro" id="IPR002052">
    <property type="entry name" value="DNA_methylase_N6_adenine_CS"/>
</dbReference>
<dbReference type="InterPro" id="IPR055487">
    <property type="entry name" value="DUF7059"/>
</dbReference>
<dbReference type="SUPFAM" id="SSF53335">
    <property type="entry name" value="S-adenosyl-L-methionine-dependent methyltransferases"/>
    <property type="match status" value="1"/>
</dbReference>
<reference evidence="9" key="1">
    <citation type="submission" date="2016-10" db="EMBL/GenBank/DDBJ databases">
        <authorList>
            <person name="Varghese N."/>
            <person name="Submissions S."/>
        </authorList>
    </citation>
    <scope>NUCLEOTIDE SEQUENCE [LARGE SCALE GENOMIC DNA]</scope>
    <source>
        <strain evidence="9">DSM 19083</strain>
    </source>
</reference>
<evidence type="ECO:0000256" key="4">
    <source>
        <dbReference type="ARBA" id="ARBA00022691"/>
    </source>
</evidence>
<dbReference type="GO" id="GO:0008170">
    <property type="term" value="F:N-methyltransferase activity"/>
    <property type="evidence" value="ECO:0007669"/>
    <property type="project" value="UniProtKB-ARBA"/>
</dbReference>
<dbReference type="Gene3D" id="3.40.50.150">
    <property type="entry name" value="Vaccinia Virus protein VP39"/>
    <property type="match status" value="1"/>
</dbReference>
<dbReference type="CDD" id="cd02440">
    <property type="entry name" value="AdoMet_MTases"/>
    <property type="match status" value="1"/>
</dbReference>
<keyword evidence="4" id="KW-0949">S-adenosyl-L-methionine</keyword>
<dbReference type="PANTHER" id="PTHR45875:SF1">
    <property type="entry name" value="METHYLTRANSFERASE N6AMT1"/>
    <property type="match status" value="1"/>
</dbReference>
<evidence type="ECO:0000256" key="1">
    <source>
        <dbReference type="ARBA" id="ARBA00006149"/>
    </source>
</evidence>
<dbReference type="Proteomes" id="UP000198520">
    <property type="component" value="Unassembled WGS sequence"/>
</dbReference>
<dbReference type="InterPro" id="IPR007848">
    <property type="entry name" value="Small_mtfrase_dom"/>
</dbReference>
<feature type="domain" description="Methyltransferase small" evidence="5">
    <location>
        <begin position="161"/>
        <end position="247"/>
    </location>
</feature>
<dbReference type="InterPro" id="IPR056684">
    <property type="entry name" value="DUF7782"/>
</dbReference>
<dbReference type="Pfam" id="PF05175">
    <property type="entry name" value="MTS"/>
    <property type="match status" value="1"/>
</dbReference>
<dbReference type="PROSITE" id="PS00092">
    <property type="entry name" value="N6_MTASE"/>
    <property type="match status" value="1"/>
</dbReference>
<dbReference type="GO" id="GO:0032259">
    <property type="term" value="P:methylation"/>
    <property type="evidence" value="ECO:0007669"/>
    <property type="project" value="UniProtKB-KW"/>
</dbReference>
<feature type="domain" description="DUF7782" evidence="7">
    <location>
        <begin position="407"/>
        <end position="510"/>
    </location>
</feature>
<feature type="domain" description="DUF7059" evidence="6">
    <location>
        <begin position="23"/>
        <end position="114"/>
    </location>
</feature>
<evidence type="ECO:0000259" key="5">
    <source>
        <dbReference type="Pfam" id="PF05175"/>
    </source>
</evidence>
<dbReference type="Pfam" id="PF23186">
    <property type="entry name" value="DUF7059"/>
    <property type="match status" value="1"/>
</dbReference>
<dbReference type="InterPro" id="IPR029063">
    <property type="entry name" value="SAM-dependent_MTases_sf"/>
</dbReference>
<keyword evidence="9" id="KW-1185">Reference proteome</keyword>
<comment type="similarity">
    <text evidence="1">Belongs to the eukaryotic/archaeal PrmC-related family.</text>
</comment>
<evidence type="ECO:0000256" key="3">
    <source>
        <dbReference type="ARBA" id="ARBA00022679"/>
    </source>
</evidence>
<keyword evidence="2 8" id="KW-0489">Methyltransferase</keyword>
<dbReference type="Pfam" id="PF25004">
    <property type="entry name" value="DUF7782"/>
    <property type="match status" value="1"/>
</dbReference>
<accession>A0A1I2GYD8</accession>
<evidence type="ECO:0000259" key="7">
    <source>
        <dbReference type="Pfam" id="PF25004"/>
    </source>
</evidence>
<dbReference type="InterPro" id="IPR052190">
    <property type="entry name" value="Euk-Arch_PrmC-MTase"/>
</dbReference>
<evidence type="ECO:0000313" key="9">
    <source>
        <dbReference type="Proteomes" id="UP000198520"/>
    </source>
</evidence>
<dbReference type="GO" id="GO:0008276">
    <property type="term" value="F:protein methyltransferase activity"/>
    <property type="evidence" value="ECO:0007669"/>
    <property type="project" value="TreeGrafter"/>
</dbReference>
<sequence length="527" mass="55060">MSTAAPLVLDPALIARLAADLRAARYDVGSVQELLGPLAFAALDREESVPARRVVDALVSAEPDGSADERLAVVVAAFLLGHQVPFAALAAALPTLGVDGAAHLGLVTVAGSSADPAVDLRPYAADDASGHADWWLASDLGEMSTGRALRPDHVLGAGGASLTLAQVTVRGEAARVLDLGTGCGIQAMHASRHAGHVVATDISARALAFARFNAVLNGLTVEVREGSMLEPVAGEQFDLVVSNPPFVITPRRPDVALYEYRDGGRSGDDVVRDLVLGVGQVLAPGGVAQMLGNWEHRRGQDWTERVGAWLDEAGLDGWVVQREVLDPAQYAETWIRDGGTTPDRDPDGWAAAYGAWLDDLASRDVEAVGFGILTLRRPADGRVSLRRLEEHTGSVHQPLGGHIAQSLAAHDWLEARSDAALLAERLVVAPDVTDERFFTPGTDDPNVIILRQGGGFGRAVHASTALAALVGACDGELTVGQIVDAIATIFDVPVTDLAAELVPAVRGLTRDLFLTPAPGGPAAEVAG</sequence>
<proteinExistence type="inferred from homology"/>